<gene>
    <name evidence="3" type="ORF">I585_04054</name>
    <name evidence="2" type="ORF">UAI_01366</name>
</gene>
<comment type="caution">
    <text evidence="2">The sequence shown here is derived from an EMBL/GenBank/DDBJ whole genome shotgun (WGS) entry which is preliminary data.</text>
</comment>
<dbReference type="eggNOG" id="COG0599">
    <property type="taxonomic scope" value="Bacteria"/>
</dbReference>
<keyword evidence="2" id="KW-0575">Peroxidase</keyword>
<dbReference type="GO" id="GO:0051920">
    <property type="term" value="F:peroxiredoxin activity"/>
    <property type="evidence" value="ECO:0007669"/>
    <property type="project" value="InterPro"/>
</dbReference>
<reference evidence="2 4" key="1">
    <citation type="submission" date="2013-02" db="EMBL/GenBank/DDBJ databases">
        <title>The Genome Sequence of Enterococcus malodoratus ATCC_43197.</title>
        <authorList>
            <consortium name="The Broad Institute Genome Sequencing Platform"/>
            <consortium name="The Broad Institute Genome Sequencing Center for Infectious Disease"/>
            <person name="Earl A.M."/>
            <person name="Gilmore M.S."/>
            <person name="Lebreton F."/>
            <person name="Walker B."/>
            <person name="Young S.K."/>
            <person name="Zeng Q."/>
            <person name="Gargeya S."/>
            <person name="Fitzgerald M."/>
            <person name="Haas B."/>
            <person name="Abouelleil A."/>
            <person name="Alvarado L."/>
            <person name="Arachchi H.M."/>
            <person name="Berlin A.M."/>
            <person name="Chapman S.B."/>
            <person name="Dewar J."/>
            <person name="Goldberg J."/>
            <person name="Griggs A."/>
            <person name="Gujja S."/>
            <person name="Hansen M."/>
            <person name="Howarth C."/>
            <person name="Imamovic A."/>
            <person name="Larimer J."/>
            <person name="McCowan C."/>
            <person name="Murphy C."/>
            <person name="Neiman D."/>
            <person name="Pearson M."/>
            <person name="Priest M."/>
            <person name="Roberts A."/>
            <person name="Saif S."/>
            <person name="Shea T."/>
            <person name="Sisk P."/>
            <person name="Sykes S."/>
            <person name="Wortman J."/>
            <person name="Nusbaum C."/>
            <person name="Birren B."/>
        </authorList>
    </citation>
    <scope>NUCLEOTIDE SEQUENCE [LARGE SCALE GENOMIC DNA]</scope>
    <source>
        <strain evidence="2 4">ATCC 43197</strain>
    </source>
</reference>
<dbReference type="PATRIC" id="fig|1158601.3.peg.1332"/>
<evidence type="ECO:0000313" key="3">
    <source>
        <dbReference type="EMBL" id="EOT64853.1"/>
    </source>
</evidence>
<evidence type="ECO:0000313" key="4">
    <source>
        <dbReference type="Proteomes" id="UP000013783"/>
    </source>
</evidence>
<dbReference type="Gene3D" id="1.20.1290.10">
    <property type="entry name" value="AhpD-like"/>
    <property type="match status" value="1"/>
</dbReference>
<dbReference type="Proteomes" id="UP000013783">
    <property type="component" value="Unassembled WGS sequence"/>
</dbReference>
<name>R2P8A5_9ENTE</name>
<dbReference type="OrthoDB" id="1683318at2"/>
<keyword evidence="5" id="KW-1185">Reference proteome</keyword>
<dbReference type="PANTHER" id="PTHR33930">
    <property type="entry name" value="ALKYL HYDROPEROXIDE REDUCTASE AHPD"/>
    <property type="match status" value="1"/>
</dbReference>
<dbReference type="EMBL" id="AJAK01000010">
    <property type="protein sequence ID" value="EOH79388.1"/>
    <property type="molecule type" value="Genomic_DNA"/>
</dbReference>
<proteinExistence type="predicted"/>
<dbReference type="InterPro" id="IPR029032">
    <property type="entry name" value="AhpD-like"/>
</dbReference>
<accession>R2P8A5</accession>
<sequence length="110" mass="12878">MEQSNERKLYNQRLTQEDDFFKKFGELDNETYQANVLDKRQKELIGLTISIMSRCEECILYHLEECQKAEITRAEVIEVVKLTVIGGGSVLYPFARKILRLLDELGYDQN</sequence>
<evidence type="ECO:0000313" key="5">
    <source>
        <dbReference type="Proteomes" id="UP000014148"/>
    </source>
</evidence>
<organism evidence="2 4">
    <name type="scientific">Enterococcus malodoratus ATCC 43197</name>
    <dbReference type="NCBI Taxonomy" id="1158601"/>
    <lineage>
        <taxon>Bacteria</taxon>
        <taxon>Bacillati</taxon>
        <taxon>Bacillota</taxon>
        <taxon>Bacilli</taxon>
        <taxon>Lactobacillales</taxon>
        <taxon>Enterococcaceae</taxon>
        <taxon>Enterococcus</taxon>
    </lineage>
</organism>
<protein>
    <submittedName>
        <fullName evidence="2">Alkylhydroperoxidase AhpD family core domain-containing protein</fullName>
    </submittedName>
</protein>
<dbReference type="InterPro" id="IPR003779">
    <property type="entry name" value="CMD-like"/>
</dbReference>
<dbReference type="RefSeq" id="WP_010740217.1">
    <property type="nucleotide sequence ID" value="NZ_KB946250.1"/>
</dbReference>
<feature type="domain" description="Carboxymuconolactone decarboxylase-like" evidence="1">
    <location>
        <begin position="19"/>
        <end position="89"/>
    </location>
</feature>
<dbReference type="Proteomes" id="UP000014148">
    <property type="component" value="Unassembled WGS sequence"/>
</dbReference>
<reference evidence="3 5" key="2">
    <citation type="submission" date="2013-03" db="EMBL/GenBank/DDBJ databases">
        <title>The Genome Sequence of Enterococcus malodoratus ATCC_43197 (PacBio/Illumina hybrid assembly).</title>
        <authorList>
            <consortium name="The Broad Institute Genomics Platform"/>
            <consortium name="The Broad Institute Genome Sequencing Center for Infectious Disease"/>
            <person name="Earl A."/>
            <person name="Russ C."/>
            <person name="Gilmore M."/>
            <person name="Surin D."/>
            <person name="Walker B."/>
            <person name="Young S."/>
            <person name="Zeng Q."/>
            <person name="Gargeya S."/>
            <person name="Fitzgerald M."/>
            <person name="Haas B."/>
            <person name="Abouelleil A."/>
            <person name="Allen A.W."/>
            <person name="Alvarado L."/>
            <person name="Arachchi H.M."/>
            <person name="Berlin A.M."/>
            <person name="Chapman S.B."/>
            <person name="Gainer-Dewar J."/>
            <person name="Goldberg J."/>
            <person name="Griggs A."/>
            <person name="Gujja S."/>
            <person name="Hansen M."/>
            <person name="Howarth C."/>
            <person name="Imamovic A."/>
            <person name="Ireland A."/>
            <person name="Larimer J."/>
            <person name="McCowan C."/>
            <person name="Murphy C."/>
            <person name="Pearson M."/>
            <person name="Poon T.W."/>
            <person name="Priest M."/>
            <person name="Roberts A."/>
            <person name="Saif S."/>
            <person name="Shea T."/>
            <person name="Sisk P."/>
            <person name="Sykes S."/>
            <person name="Wortman J."/>
            <person name="Nusbaum C."/>
            <person name="Birren B."/>
        </authorList>
    </citation>
    <scope>NUCLEOTIDE SEQUENCE [LARGE SCALE GENOMIC DNA]</scope>
    <source>
        <strain evidence="3 5">ATCC 43197</strain>
    </source>
</reference>
<dbReference type="STRING" id="71451.RV07_GL001264"/>
<dbReference type="EMBL" id="ASWA01000004">
    <property type="protein sequence ID" value="EOT64853.1"/>
    <property type="molecule type" value="Genomic_DNA"/>
</dbReference>
<dbReference type="AlphaFoldDB" id="R2P8A5"/>
<dbReference type="Pfam" id="PF02627">
    <property type="entry name" value="CMD"/>
    <property type="match status" value="1"/>
</dbReference>
<dbReference type="PANTHER" id="PTHR33930:SF2">
    <property type="entry name" value="BLR3452 PROTEIN"/>
    <property type="match status" value="1"/>
</dbReference>
<evidence type="ECO:0000313" key="2">
    <source>
        <dbReference type="EMBL" id="EOH79388.1"/>
    </source>
</evidence>
<evidence type="ECO:0000259" key="1">
    <source>
        <dbReference type="Pfam" id="PF02627"/>
    </source>
</evidence>
<keyword evidence="2" id="KW-0560">Oxidoreductase</keyword>
<dbReference type="SUPFAM" id="SSF69118">
    <property type="entry name" value="AhpD-like"/>
    <property type="match status" value="1"/>
</dbReference>